<protein>
    <submittedName>
        <fullName evidence="8">RNA polymerase sigma factor</fullName>
    </submittedName>
</protein>
<dbReference type="SUPFAM" id="SSF88946">
    <property type="entry name" value="Sigma2 domain of RNA polymerase sigma factors"/>
    <property type="match status" value="1"/>
</dbReference>
<dbReference type="InterPro" id="IPR007627">
    <property type="entry name" value="RNA_pol_sigma70_r2"/>
</dbReference>
<dbReference type="NCBIfam" id="TIGR02937">
    <property type="entry name" value="sigma70-ECF"/>
    <property type="match status" value="1"/>
</dbReference>
<dbReference type="Gene3D" id="1.10.10.10">
    <property type="entry name" value="Winged helix-like DNA-binding domain superfamily/Winged helix DNA-binding domain"/>
    <property type="match status" value="1"/>
</dbReference>
<dbReference type="Proteomes" id="UP001149140">
    <property type="component" value="Unassembled WGS sequence"/>
</dbReference>
<evidence type="ECO:0000256" key="5">
    <source>
        <dbReference type="ARBA" id="ARBA00023163"/>
    </source>
</evidence>
<dbReference type="InterPro" id="IPR036388">
    <property type="entry name" value="WH-like_DNA-bd_sf"/>
</dbReference>
<evidence type="ECO:0000256" key="2">
    <source>
        <dbReference type="ARBA" id="ARBA00023015"/>
    </source>
</evidence>
<dbReference type="GO" id="GO:0006352">
    <property type="term" value="P:DNA-templated transcription initiation"/>
    <property type="evidence" value="ECO:0007669"/>
    <property type="project" value="InterPro"/>
</dbReference>
<dbReference type="Gene3D" id="1.10.1740.10">
    <property type="match status" value="1"/>
</dbReference>
<keyword evidence="2" id="KW-0805">Transcription regulation</keyword>
<accession>A0A9X3MMH7</accession>
<evidence type="ECO:0000259" key="6">
    <source>
        <dbReference type="Pfam" id="PF04542"/>
    </source>
</evidence>
<keyword evidence="3" id="KW-0731">Sigma factor</keyword>
<dbReference type="InterPro" id="IPR013324">
    <property type="entry name" value="RNA_pol_sigma_r3/r4-like"/>
</dbReference>
<dbReference type="PANTHER" id="PTHR43133">
    <property type="entry name" value="RNA POLYMERASE ECF-TYPE SIGMA FACTO"/>
    <property type="match status" value="1"/>
</dbReference>
<keyword evidence="4" id="KW-0238">DNA-binding</keyword>
<dbReference type="InterPro" id="IPR014284">
    <property type="entry name" value="RNA_pol_sigma-70_dom"/>
</dbReference>
<evidence type="ECO:0000256" key="1">
    <source>
        <dbReference type="ARBA" id="ARBA00010641"/>
    </source>
</evidence>
<dbReference type="SUPFAM" id="SSF88659">
    <property type="entry name" value="Sigma3 and sigma4 domains of RNA polymerase sigma factors"/>
    <property type="match status" value="1"/>
</dbReference>
<evidence type="ECO:0000313" key="9">
    <source>
        <dbReference type="Proteomes" id="UP001149140"/>
    </source>
</evidence>
<name>A0A9X3MMH7_9ACTN</name>
<dbReference type="Pfam" id="PF08281">
    <property type="entry name" value="Sigma70_r4_2"/>
    <property type="match status" value="1"/>
</dbReference>
<dbReference type="Pfam" id="PF04542">
    <property type="entry name" value="Sigma70_r2"/>
    <property type="match status" value="1"/>
</dbReference>
<feature type="domain" description="RNA polymerase sigma factor 70 region 4 type 2" evidence="7">
    <location>
        <begin position="120"/>
        <end position="170"/>
    </location>
</feature>
<reference evidence="8" key="1">
    <citation type="submission" date="2022-10" db="EMBL/GenBank/DDBJ databases">
        <title>The WGS of Solirubrobacter ginsenosidimutans DSM 21036.</title>
        <authorList>
            <person name="Jiang Z."/>
        </authorList>
    </citation>
    <scope>NUCLEOTIDE SEQUENCE</scope>
    <source>
        <strain evidence="8">DSM 21036</strain>
    </source>
</reference>
<gene>
    <name evidence="8" type="ORF">OM076_01025</name>
</gene>
<dbReference type="GO" id="GO:0003677">
    <property type="term" value="F:DNA binding"/>
    <property type="evidence" value="ECO:0007669"/>
    <property type="project" value="UniProtKB-KW"/>
</dbReference>
<evidence type="ECO:0000256" key="4">
    <source>
        <dbReference type="ARBA" id="ARBA00023125"/>
    </source>
</evidence>
<organism evidence="8 9">
    <name type="scientific">Solirubrobacter ginsenosidimutans</name>
    <dbReference type="NCBI Taxonomy" id="490573"/>
    <lineage>
        <taxon>Bacteria</taxon>
        <taxon>Bacillati</taxon>
        <taxon>Actinomycetota</taxon>
        <taxon>Thermoleophilia</taxon>
        <taxon>Solirubrobacterales</taxon>
        <taxon>Solirubrobacteraceae</taxon>
        <taxon>Solirubrobacter</taxon>
    </lineage>
</organism>
<dbReference type="InterPro" id="IPR039425">
    <property type="entry name" value="RNA_pol_sigma-70-like"/>
</dbReference>
<evidence type="ECO:0000259" key="7">
    <source>
        <dbReference type="Pfam" id="PF08281"/>
    </source>
</evidence>
<dbReference type="EMBL" id="JAPDOD010000001">
    <property type="protein sequence ID" value="MDA0158830.1"/>
    <property type="molecule type" value="Genomic_DNA"/>
</dbReference>
<keyword evidence="9" id="KW-1185">Reference proteome</keyword>
<dbReference type="GO" id="GO:0016987">
    <property type="term" value="F:sigma factor activity"/>
    <property type="evidence" value="ECO:0007669"/>
    <property type="project" value="UniProtKB-KW"/>
</dbReference>
<comment type="similarity">
    <text evidence="1">Belongs to the sigma-70 factor family. ECF subfamily.</text>
</comment>
<dbReference type="InterPro" id="IPR013249">
    <property type="entry name" value="RNA_pol_sigma70_r4_t2"/>
</dbReference>
<feature type="domain" description="RNA polymerase sigma-70 region 2" evidence="6">
    <location>
        <begin position="22"/>
        <end position="85"/>
    </location>
</feature>
<evidence type="ECO:0000313" key="8">
    <source>
        <dbReference type="EMBL" id="MDA0158830.1"/>
    </source>
</evidence>
<evidence type="ECO:0000256" key="3">
    <source>
        <dbReference type="ARBA" id="ARBA00023082"/>
    </source>
</evidence>
<keyword evidence="5" id="KW-0804">Transcription</keyword>
<comment type="caution">
    <text evidence="8">The sequence shown here is derived from an EMBL/GenBank/DDBJ whole genome shotgun (WGS) entry which is preliminary data.</text>
</comment>
<dbReference type="PANTHER" id="PTHR43133:SF8">
    <property type="entry name" value="RNA POLYMERASE SIGMA FACTOR HI_1459-RELATED"/>
    <property type="match status" value="1"/>
</dbReference>
<proteinExistence type="inferred from homology"/>
<dbReference type="InterPro" id="IPR013325">
    <property type="entry name" value="RNA_pol_sigma_r2"/>
</dbReference>
<sequence length="179" mass="19826">MTVSDEELLVASVGDEEAFAAFYRRNARPLAGFFMRRTGDGELAADLTAETFAAALASRRSFDPAKGPAIGWLYGIARHKLARTLEHGRVEDRARRALGMVPLALDDEAIELVVTTDGDVVQLLQRLPADQRDAIEARVLDEQEYEQIAAATYTSEAVIRKRVSRGLASLRRKLEERTP</sequence>
<dbReference type="RefSeq" id="WP_270037429.1">
    <property type="nucleotide sequence ID" value="NZ_JAPDOD010000001.1"/>
</dbReference>
<dbReference type="AlphaFoldDB" id="A0A9X3MMH7"/>